<dbReference type="Gene3D" id="3.90.1570.10">
    <property type="entry name" value="tt1808, chain A"/>
    <property type="match status" value="1"/>
</dbReference>
<keyword evidence="2" id="KW-0378">Hydrolase</keyword>
<dbReference type="SUPFAM" id="SSF52980">
    <property type="entry name" value="Restriction endonuclease-like"/>
    <property type="match status" value="1"/>
</dbReference>
<evidence type="ECO:0000259" key="1">
    <source>
        <dbReference type="Pfam" id="PF05685"/>
    </source>
</evidence>
<dbReference type="EMBL" id="FODD01000073">
    <property type="protein sequence ID" value="SEP02681.1"/>
    <property type="molecule type" value="Genomic_DNA"/>
</dbReference>
<protein>
    <submittedName>
        <fullName evidence="2">Endonuclease, Uma2 family (Restriction endonuclease fold)</fullName>
    </submittedName>
</protein>
<gene>
    <name evidence="2" type="ORF">SAMN05216267_107319</name>
</gene>
<evidence type="ECO:0000313" key="2">
    <source>
        <dbReference type="EMBL" id="SEP02681.1"/>
    </source>
</evidence>
<reference evidence="2 3" key="1">
    <citation type="submission" date="2016-10" db="EMBL/GenBank/DDBJ databases">
        <authorList>
            <person name="de Groot N.N."/>
        </authorList>
    </citation>
    <scope>NUCLEOTIDE SEQUENCE [LARGE SCALE GENOMIC DNA]</scope>
    <source>
        <strain evidence="2 3">CGMCC 4.2026</strain>
    </source>
</reference>
<accession>A0A1H8UHM0</accession>
<dbReference type="Pfam" id="PF05685">
    <property type="entry name" value="Uma2"/>
    <property type="match status" value="1"/>
</dbReference>
<keyword evidence="2" id="KW-0540">Nuclease</keyword>
<dbReference type="STRING" id="310780.SAMN05216267_107319"/>
<keyword evidence="3" id="KW-1185">Reference proteome</keyword>
<sequence>MSVASIEQHGGPWTVEDVLALDEDRRYRYELLGESLVMSPAPGLRHQRAAYRLHTALDAAARAAGAPVEILEAINVTLPSGLVVPDIVVADAGATAEDAVSIDAEAVLLVLELVSPGNATMDRRFKPLLYAEAGIPAYWRLEADPAPMLVISELEGGWYLERTTALSGTVTRVHTPFPFEIDPAGLARQ</sequence>
<proteinExistence type="predicted"/>
<organism evidence="2 3">
    <name type="scientific">Actinacidiphila rubida</name>
    <dbReference type="NCBI Taxonomy" id="310780"/>
    <lineage>
        <taxon>Bacteria</taxon>
        <taxon>Bacillati</taxon>
        <taxon>Actinomycetota</taxon>
        <taxon>Actinomycetes</taxon>
        <taxon>Kitasatosporales</taxon>
        <taxon>Streptomycetaceae</taxon>
        <taxon>Actinacidiphila</taxon>
    </lineage>
</organism>
<dbReference type="CDD" id="cd06260">
    <property type="entry name" value="DUF820-like"/>
    <property type="match status" value="1"/>
</dbReference>
<dbReference type="InterPro" id="IPR008538">
    <property type="entry name" value="Uma2"/>
</dbReference>
<dbReference type="InterPro" id="IPR011335">
    <property type="entry name" value="Restrct_endonuc-II-like"/>
</dbReference>
<dbReference type="PANTHER" id="PTHR35400">
    <property type="entry name" value="SLR1083 PROTEIN"/>
    <property type="match status" value="1"/>
</dbReference>
<evidence type="ECO:0000313" key="3">
    <source>
        <dbReference type="Proteomes" id="UP000181951"/>
    </source>
</evidence>
<dbReference type="Proteomes" id="UP000181951">
    <property type="component" value="Unassembled WGS sequence"/>
</dbReference>
<dbReference type="GO" id="GO:0004519">
    <property type="term" value="F:endonuclease activity"/>
    <property type="evidence" value="ECO:0007669"/>
    <property type="project" value="UniProtKB-KW"/>
</dbReference>
<feature type="domain" description="Putative restriction endonuclease" evidence="1">
    <location>
        <begin position="16"/>
        <end position="171"/>
    </location>
</feature>
<dbReference type="PANTHER" id="PTHR35400:SF3">
    <property type="entry name" value="SLL1072 PROTEIN"/>
    <property type="match status" value="1"/>
</dbReference>
<dbReference type="RefSeq" id="WP_069462674.1">
    <property type="nucleotide sequence ID" value="NZ_FODD01000073.1"/>
</dbReference>
<dbReference type="AlphaFoldDB" id="A0A1H8UHM0"/>
<name>A0A1H8UHM0_9ACTN</name>
<dbReference type="InterPro" id="IPR012296">
    <property type="entry name" value="Nuclease_put_TT1808"/>
</dbReference>
<keyword evidence="2" id="KW-0255">Endonuclease</keyword>